<dbReference type="Proteomes" id="UP000823388">
    <property type="component" value="Chromosome 2N"/>
</dbReference>
<comment type="caution">
    <text evidence="1">The sequence shown here is derived from an EMBL/GenBank/DDBJ whole genome shotgun (WGS) entry which is preliminary data.</text>
</comment>
<proteinExistence type="predicted"/>
<evidence type="ECO:0000313" key="1">
    <source>
        <dbReference type="EMBL" id="KAG2634395.1"/>
    </source>
</evidence>
<evidence type="ECO:0000313" key="2">
    <source>
        <dbReference type="Proteomes" id="UP000823388"/>
    </source>
</evidence>
<keyword evidence="2" id="KW-1185">Reference proteome</keyword>
<name>A0A8T0VIH8_PANVG</name>
<dbReference type="AlphaFoldDB" id="A0A8T0VIH8"/>
<organism evidence="1 2">
    <name type="scientific">Panicum virgatum</name>
    <name type="common">Blackwell switchgrass</name>
    <dbReference type="NCBI Taxonomy" id="38727"/>
    <lineage>
        <taxon>Eukaryota</taxon>
        <taxon>Viridiplantae</taxon>
        <taxon>Streptophyta</taxon>
        <taxon>Embryophyta</taxon>
        <taxon>Tracheophyta</taxon>
        <taxon>Spermatophyta</taxon>
        <taxon>Magnoliopsida</taxon>
        <taxon>Liliopsida</taxon>
        <taxon>Poales</taxon>
        <taxon>Poaceae</taxon>
        <taxon>PACMAD clade</taxon>
        <taxon>Panicoideae</taxon>
        <taxon>Panicodae</taxon>
        <taxon>Paniceae</taxon>
        <taxon>Panicinae</taxon>
        <taxon>Panicum</taxon>
        <taxon>Panicum sect. Hiantes</taxon>
    </lineage>
</organism>
<sequence length="95" mass="10876">MTMTSDTMLGLAWRFCHRNICTYLSHQALYLIHASRVAVLHVSVSLAASHNRAGCMPLQASQQRHPINKSIYWEAQEHTEKKTSAKRKIWLANND</sequence>
<reference evidence="1 2" key="1">
    <citation type="submission" date="2020-05" db="EMBL/GenBank/DDBJ databases">
        <title>WGS assembly of Panicum virgatum.</title>
        <authorList>
            <person name="Lovell J.T."/>
            <person name="Jenkins J."/>
            <person name="Shu S."/>
            <person name="Juenger T.E."/>
            <person name="Schmutz J."/>
        </authorList>
    </citation>
    <scope>NUCLEOTIDE SEQUENCE [LARGE SCALE GENOMIC DNA]</scope>
    <source>
        <strain evidence="2">cv. AP13</strain>
    </source>
</reference>
<dbReference type="EMBL" id="CM029040">
    <property type="protein sequence ID" value="KAG2634395.1"/>
    <property type="molecule type" value="Genomic_DNA"/>
</dbReference>
<gene>
    <name evidence="1" type="ORF">PVAP13_2NG258903</name>
</gene>
<protein>
    <submittedName>
        <fullName evidence="1">Uncharacterized protein</fullName>
    </submittedName>
</protein>
<accession>A0A8T0VIH8</accession>